<dbReference type="EMBL" id="JPQZ01000008">
    <property type="protein sequence ID" value="KKO75987.1"/>
    <property type="molecule type" value="Genomic_DNA"/>
</dbReference>
<dbReference type="OrthoDB" id="772928at2759"/>
<sequence>MLLDLATPDMIKSFISKYVSKYFTNINPLNVKYNIFEQTVDLYDISINPDFFYNIRSTIAHLRYKFSLIQDIVLINNLFIVVDKIPCFTKNEDFNYDLKICTATIIYKDFKIKILEVKDGEIKGLEIIYKKVKILTSPRFIKSINGYIFSEACINIKEIYNAFLDFSNSKTLEPKKLKILVEKVTINNLHANLREITISNSNKSVCNIKKIKILGMKFYNTDIKFEKSIEVKNDIFCIRTDSQHLNILIKKNILQIESQKRYNFELKSISNILQDLPQMTVNILFLNEKISFLLDKNIYKFKYNNFLEIESICIQKEIIINTVKFNEEPNYKTDNKLEVFIDFLLEFINFNIVILNIFHKDLFIHRLVYLCNENLNEECFLINFTSTFSNNDIKYLEICCINRTFKVKVNNFIIGDIESLIKYYQNKENPFNFDISVENLQVHHKDITLYIKEAHLDPLEISLIFDLMFNNNFIVEDCSVKYTNNNISVEDLFINISDNIMHTVSNINPFDFFKKDDIKSFKSTLDLHIDDLIINVFNISNREVMLIFLSDIDLLYSEDIFKLNIKYAQIDNQEYFTKHPIIFKSVGDNFINLIKANDEIYIDVGNFHLVYNEFLDKVAIFKNFYKTNNNVLIYYNFKSFVINSIECTILYKYYVNVKLELFEIKFFTGTLISLHENIYKFYKSKLTKKFIGLIFKNIKNNLYTKYVNLGYKEDKNLPVPWYSGQHSDYRLKYPMPMRLYIEKYNYGLSASFYIFNKMDDKYTDEVFTDGTYANIFYKNKLHELSFGNNCLILTNKRLLMSSKLNTKSICIDDISVKEYCNYFMIGDIKIVVENTTFISSLCKFLL</sequence>
<dbReference type="VEuPathDB" id="MicrosporidiaDB:NCER_100438"/>
<proteinExistence type="predicted"/>
<name>A0A0F9YU30_9MICR</name>
<organism evidence="1 2">
    <name type="scientific">Vairimorpha ceranae</name>
    <dbReference type="NCBI Taxonomy" id="40302"/>
    <lineage>
        <taxon>Eukaryota</taxon>
        <taxon>Fungi</taxon>
        <taxon>Fungi incertae sedis</taxon>
        <taxon>Microsporidia</taxon>
        <taxon>Nosematidae</taxon>
        <taxon>Vairimorpha</taxon>
    </lineage>
</organism>
<evidence type="ECO:0000313" key="1">
    <source>
        <dbReference type="EMBL" id="KKO75987.1"/>
    </source>
</evidence>
<comment type="caution">
    <text evidence="1">The sequence shown here is derived from an EMBL/GenBank/DDBJ whole genome shotgun (WGS) entry which is preliminary data.</text>
</comment>
<evidence type="ECO:0000313" key="2">
    <source>
        <dbReference type="Proteomes" id="UP000034350"/>
    </source>
</evidence>
<dbReference type="Proteomes" id="UP000034350">
    <property type="component" value="Unassembled WGS sequence"/>
</dbReference>
<dbReference type="VEuPathDB" id="MicrosporidiaDB:G9O61_00g012050"/>
<dbReference type="VEuPathDB" id="MicrosporidiaDB:AAJ76_800032486"/>
<reference evidence="1 2" key="1">
    <citation type="journal article" date="2015" name="Environ. Microbiol.">
        <title>Genome analyses suggest the presence of polyploidy and recent human-driven expansions in eight global populations of the honeybee pathogen Nosema ceranae.</title>
        <authorList>
            <person name="Pelin A."/>
            <person name="Selman M."/>
            <person name="Aris-Brosou S."/>
            <person name="Farinelli L."/>
            <person name="Corradi N."/>
        </authorList>
    </citation>
    <scope>NUCLEOTIDE SEQUENCE [LARGE SCALE GENOMIC DNA]</scope>
    <source>
        <strain evidence="1 2">PA08 1199</strain>
    </source>
</reference>
<dbReference type="RefSeq" id="XP_024331729.1">
    <property type="nucleotide sequence ID" value="XM_024476454.1"/>
</dbReference>
<dbReference type="AlphaFoldDB" id="A0A0F9YU30"/>
<accession>A0A0F9YU30</accession>
<dbReference type="GeneID" id="36321407"/>
<protein>
    <submittedName>
        <fullName evidence="1">Uncharacterized protein</fullName>
    </submittedName>
</protein>
<keyword evidence="2" id="KW-1185">Reference proteome</keyword>
<gene>
    <name evidence="1" type="ORF">AAJ76_800032486</name>
</gene>